<name>A0A250IK64_9BACT</name>
<dbReference type="InterPro" id="IPR011059">
    <property type="entry name" value="Metal-dep_hydrolase_composite"/>
</dbReference>
<dbReference type="InterPro" id="IPR050287">
    <property type="entry name" value="MTA/SAH_deaminase"/>
</dbReference>
<dbReference type="SUPFAM" id="SSF51338">
    <property type="entry name" value="Composite domain of metallo-dependent hydrolases"/>
    <property type="match status" value="1"/>
</dbReference>
<dbReference type="PANTHER" id="PTHR43794">
    <property type="entry name" value="AMINOHYDROLASE SSNA-RELATED"/>
    <property type="match status" value="1"/>
</dbReference>
<dbReference type="RefSeq" id="WP_095980390.1">
    <property type="nucleotide sequence ID" value="NZ_CP022163.1"/>
</dbReference>
<dbReference type="AlphaFoldDB" id="A0A250IK64"/>
<dbReference type="OrthoDB" id="9815027at2"/>
<evidence type="ECO:0000256" key="1">
    <source>
        <dbReference type="ARBA" id="ARBA00022801"/>
    </source>
</evidence>
<gene>
    <name evidence="3" type="ORF">MEBOL_005645</name>
</gene>
<evidence type="ECO:0000313" key="3">
    <source>
        <dbReference type="EMBL" id="ATB32169.1"/>
    </source>
</evidence>
<dbReference type="EMBL" id="CP022163">
    <property type="protein sequence ID" value="ATB32169.1"/>
    <property type="molecule type" value="Genomic_DNA"/>
</dbReference>
<dbReference type="PANTHER" id="PTHR43794:SF11">
    <property type="entry name" value="AMIDOHYDROLASE-RELATED DOMAIN-CONTAINING PROTEIN"/>
    <property type="match status" value="1"/>
</dbReference>
<proteinExistence type="predicted"/>
<dbReference type="InterPro" id="IPR006680">
    <property type="entry name" value="Amidohydro-rel"/>
</dbReference>
<keyword evidence="4" id="KW-1185">Reference proteome</keyword>
<accession>A0A250IK64</accession>
<dbReference type="Proteomes" id="UP000217289">
    <property type="component" value="Chromosome"/>
</dbReference>
<dbReference type="GO" id="GO:0016810">
    <property type="term" value="F:hydrolase activity, acting on carbon-nitrogen (but not peptide) bonds"/>
    <property type="evidence" value="ECO:0007669"/>
    <property type="project" value="InterPro"/>
</dbReference>
<organism evidence="3 4">
    <name type="scientific">Melittangium boletus DSM 14713</name>
    <dbReference type="NCBI Taxonomy" id="1294270"/>
    <lineage>
        <taxon>Bacteria</taxon>
        <taxon>Pseudomonadati</taxon>
        <taxon>Myxococcota</taxon>
        <taxon>Myxococcia</taxon>
        <taxon>Myxococcales</taxon>
        <taxon>Cystobacterineae</taxon>
        <taxon>Archangiaceae</taxon>
        <taxon>Melittangium</taxon>
    </lineage>
</organism>
<protein>
    <submittedName>
        <fullName evidence="3">Amidohydrolase</fullName>
    </submittedName>
</protein>
<sequence>MEGRLVLKNCSIFRADGRGRAGMAVVVEEGLIRQVAPDAEVPVLPGDWEVACRGRLVMPGLVDCHSHLVGDLLMPSSGELLLHPPHVRFDHERLLASHLTLEDVEVLACHSMARALRTGVTLAVDHLSCPGNVSGALDAMARAAERLGMRLVASHATHGLDGDAPSLAQAEANADFVRRQHSHPRVRGALGFHASWTSGDALLGLLGRMREKSGDPLIFHLSEGDHDLAMTWATYGRRVVPRLESFGLLGPLSVAGFARSVDDAESIVLAQSGTCVALGPRTALLVEPSGRALETLYGRQNLIGLGSAGHGNLWDSMSSTLVTALAAARGSRLVDPDGVVAQVCSDGPAELCSRLFGVPSGSVEEGRLADLVVFDCVPALDTDSGQAPYLFGQLTRSRVAWTIVDGRVTVREGQLLGVDEMALAREASRVLSRLWAQARLPEPPEGPSLSQERRS</sequence>
<dbReference type="Gene3D" id="3.20.20.140">
    <property type="entry name" value="Metal-dependent hydrolases"/>
    <property type="match status" value="1"/>
</dbReference>
<feature type="domain" description="Amidohydrolase-related" evidence="2">
    <location>
        <begin position="56"/>
        <end position="408"/>
    </location>
</feature>
<reference evidence="3 4" key="1">
    <citation type="submission" date="2017-06" db="EMBL/GenBank/DDBJ databases">
        <authorList>
            <person name="Kim H.J."/>
            <person name="Triplett B.A."/>
        </authorList>
    </citation>
    <scope>NUCLEOTIDE SEQUENCE [LARGE SCALE GENOMIC DNA]</scope>
    <source>
        <strain evidence="3 4">DSM 14713</strain>
    </source>
</reference>
<dbReference type="InterPro" id="IPR032466">
    <property type="entry name" value="Metal_Hydrolase"/>
</dbReference>
<dbReference type="SUPFAM" id="SSF51556">
    <property type="entry name" value="Metallo-dependent hydrolases"/>
    <property type="match status" value="1"/>
</dbReference>
<dbReference type="Gene3D" id="2.30.40.10">
    <property type="entry name" value="Urease, subunit C, domain 1"/>
    <property type="match status" value="1"/>
</dbReference>
<keyword evidence="1 3" id="KW-0378">Hydrolase</keyword>
<dbReference type="KEGG" id="mbd:MEBOL_005645"/>
<dbReference type="Pfam" id="PF01979">
    <property type="entry name" value="Amidohydro_1"/>
    <property type="match status" value="1"/>
</dbReference>
<evidence type="ECO:0000313" key="4">
    <source>
        <dbReference type="Proteomes" id="UP000217289"/>
    </source>
</evidence>
<evidence type="ECO:0000259" key="2">
    <source>
        <dbReference type="Pfam" id="PF01979"/>
    </source>
</evidence>